<evidence type="ECO:0000259" key="2">
    <source>
        <dbReference type="Pfam" id="PF13629"/>
    </source>
</evidence>
<evidence type="ECO:0000313" key="3">
    <source>
        <dbReference type="EMBL" id="EKV32902.1"/>
    </source>
</evidence>
<dbReference type="AlphaFoldDB" id="K9H5P0"/>
<evidence type="ECO:0000256" key="1">
    <source>
        <dbReference type="SAM" id="MobiDB-lite"/>
    </source>
</evidence>
<dbReference type="Pfam" id="PF13629">
    <property type="entry name" value="T2SS-T3SS_pil_N"/>
    <property type="match status" value="1"/>
</dbReference>
<feature type="domain" description="Pilus formation protein N-terminal" evidence="2">
    <location>
        <begin position="50"/>
        <end position="117"/>
    </location>
</feature>
<protein>
    <recommendedName>
        <fullName evidence="2">Pilus formation protein N-terminal domain-containing protein</fullName>
    </recommendedName>
</protein>
<sequence length="120" mass="12425">MLLAAAPLSAAANGVEQPERGDPFTTPVVPIPDPAPGAEGDAQAAERLPVMEMTVGDMEVIRLPQPAGTIISLVPGVVTVGTQEPGMLFIFAEQPGETKVVVADEGYNEMFASTIKVAPQ</sequence>
<dbReference type="InterPro" id="IPR032789">
    <property type="entry name" value="T2SS-T3SS_pil_N"/>
</dbReference>
<organism evidence="3 4">
    <name type="scientific">Caenispirillum salinarum AK4</name>
    <dbReference type="NCBI Taxonomy" id="1238182"/>
    <lineage>
        <taxon>Bacteria</taxon>
        <taxon>Pseudomonadati</taxon>
        <taxon>Pseudomonadota</taxon>
        <taxon>Alphaproteobacteria</taxon>
        <taxon>Rhodospirillales</taxon>
        <taxon>Novispirillaceae</taxon>
        <taxon>Caenispirillum</taxon>
    </lineage>
</organism>
<keyword evidence="4" id="KW-1185">Reference proteome</keyword>
<dbReference type="Proteomes" id="UP000009881">
    <property type="component" value="Unassembled WGS sequence"/>
</dbReference>
<name>K9H5P0_9PROT</name>
<comment type="caution">
    <text evidence="3">The sequence shown here is derived from an EMBL/GenBank/DDBJ whole genome shotgun (WGS) entry which is preliminary data.</text>
</comment>
<proteinExistence type="predicted"/>
<feature type="compositionally biased region" description="Low complexity" evidence="1">
    <location>
        <begin position="1"/>
        <end position="12"/>
    </location>
</feature>
<dbReference type="EMBL" id="ANHY01000002">
    <property type="protein sequence ID" value="EKV32902.1"/>
    <property type="molecule type" value="Genomic_DNA"/>
</dbReference>
<feature type="region of interest" description="Disordered" evidence="1">
    <location>
        <begin position="1"/>
        <end position="42"/>
    </location>
</feature>
<accession>K9H5P0</accession>
<evidence type="ECO:0000313" key="4">
    <source>
        <dbReference type="Proteomes" id="UP000009881"/>
    </source>
</evidence>
<reference evidence="3 4" key="1">
    <citation type="journal article" date="2013" name="Genome Announc.">
        <title>Draft Genome Sequence of an Alphaproteobacterium, Caenispirillum salinarum AK4(T), Isolated from a Solar Saltern.</title>
        <authorList>
            <person name="Khatri I."/>
            <person name="Singh A."/>
            <person name="Korpole S."/>
            <person name="Pinnaka A.K."/>
            <person name="Subramanian S."/>
        </authorList>
    </citation>
    <scope>NUCLEOTIDE SEQUENCE [LARGE SCALE GENOMIC DNA]</scope>
    <source>
        <strain evidence="3 4">AK4</strain>
    </source>
</reference>
<gene>
    <name evidence="3" type="ORF">C882_1740</name>
</gene>